<accession>A0ABV1NUE3</accession>
<evidence type="ECO:0000313" key="2">
    <source>
        <dbReference type="Proteomes" id="UP001482520"/>
    </source>
</evidence>
<evidence type="ECO:0000313" key="1">
    <source>
        <dbReference type="EMBL" id="MEQ7846124.1"/>
    </source>
</evidence>
<protein>
    <submittedName>
        <fullName evidence="1">Uncharacterized protein</fullName>
    </submittedName>
</protein>
<dbReference type="RefSeq" id="WP_056864495.1">
    <property type="nucleotide sequence ID" value="NZ_BAAAMM010000007.1"/>
</dbReference>
<dbReference type="Proteomes" id="UP001482520">
    <property type="component" value="Unassembled WGS sequence"/>
</dbReference>
<comment type="caution">
    <text evidence="1">The sequence shown here is derived from an EMBL/GenBank/DDBJ whole genome shotgun (WGS) entry which is preliminary data.</text>
</comment>
<gene>
    <name evidence="1" type="ORF">V6R90_02460</name>
</gene>
<keyword evidence="2" id="KW-1185">Reference proteome</keyword>
<proteinExistence type="predicted"/>
<sequence>MRFTEHEMTVAVDAVARRLWSATRPPWGRGDLATAWARLPRERSYRAKVAAGDVVLPVLTALPERPTVGSRPVFSDAELAEAAERATGELMEHRRPGAWDRLSERRRRRLVSGAVDLTRAALEAMPVRQDPDALIVPDHL</sequence>
<dbReference type="EMBL" id="JBEGDP010000002">
    <property type="protein sequence ID" value="MEQ7846124.1"/>
    <property type="molecule type" value="Genomic_DNA"/>
</dbReference>
<reference evidence="1 2" key="1">
    <citation type="submission" date="2024-02" db="EMBL/GenBank/DDBJ databases">
        <title>Full genome sequence of Nocardioides kribbensis.</title>
        <authorList>
            <person name="Poletto B.L."/>
            <person name="Silva G."/>
            <person name="Galante D."/>
            <person name="Campos K.R."/>
            <person name="Santos M.B.N."/>
            <person name="Sacchi C.T."/>
        </authorList>
    </citation>
    <scope>NUCLEOTIDE SEQUENCE [LARGE SCALE GENOMIC DNA]</scope>
    <source>
        <strain evidence="1 2">O4R</strain>
    </source>
</reference>
<organism evidence="1 2">
    <name type="scientific">Nocardioides kribbensis</name>
    <dbReference type="NCBI Taxonomy" id="305517"/>
    <lineage>
        <taxon>Bacteria</taxon>
        <taxon>Bacillati</taxon>
        <taxon>Actinomycetota</taxon>
        <taxon>Actinomycetes</taxon>
        <taxon>Propionibacteriales</taxon>
        <taxon>Nocardioidaceae</taxon>
        <taxon>Nocardioides</taxon>
    </lineage>
</organism>
<name>A0ABV1NUE3_9ACTN</name>